<dbReference type="Proteomes" id="UP001499987">
    <property type="component" value="Unassembled WGS sequence"/>
</dbReference>
<feature type="transmembrane region" description="Helical" evidence="11">
    <location>
        <begin position="12"/>
        <end position="38"/>
    </location>
</feature>
<evidence type="ECO:0000256" key="3">
    <source>
        <dbReference type="ARBA" id="ARBA00022538"/>
    </source>
</evidence>
<keyword evidence="10 11" id="KW-0472">Membrane</keyword>
<evidence type="ECO:0000313" key="13">
    <source>
        <dbReference type="EMBL" id="GAA1076755.1"/>
    </source>
</evidence>
<organism evidence="13 14">
    <name type="scientific">Kitasatospora arboriphila</name>
    <dbReference type="NCBI Taxonomy" id="258052"/>
    <lineage>
        <taxon>Bacteria</taxon>
        <taxon>Bacillati</taxon>
        <taxon>Actinomycetota</taxon>
        <taxon>Actinomycetes</taxon>
        <taxon>Kitasatosporales</taxon>
        <taxon>Streptomycetaceae</taxon>
        <taxon>Kitasatospora</taxon>
    </lineage>
</organism>
<comment type="caution">
    <text evidence="13">The sequence shown here is derived from an EMBL/GenBank/DDBJ whole genome shotgun (WGS) entry which is preliminary data.</text>
</comment>
<evidence type="ECO:0000256" key="5">
    <source>
        <dbReference type="ARBA" id="ARBA00022741"/>
    </source>
</evidence>
<reference evidence="13 14" key="1">
    <citation type="journal article" date="2019" name="Int. J. Syst. Evol. Microbiol.">
        <title>The Global Catalogue of Microorganisms (GCM) 10K type strain sequencing project: providing services to taxonomists for standard genome sequencing and annotation.</title>
        <authorList>
            <consortium name="The Broad Institute Genomics Platform"/>
            <consortium name="The Broad Institute Genome Sequencing Center for Infectious Disease"/>
            <person name="Wu L."/>
            <person name="Ma J."/>
        </authorList>
    </citation>
    <scope>NUCLEOTIDE SEQUENCE [LARGE SCALE GENOMIC DNA]</scope>
    <source>
        <strain evidence="13 14">JCM 13002</strain>
    </source>
</reference>
<name>A0ABN1TDD4_9ACTN</name>
<evidence type="ECO:0000256" key="1">
    <source>
        <dbReference type="ARBA" id="ARBA00022448"/>
    </source>
</evidence>
<comment type="subcellular location">
    <subcellularLocation>
        <location evidence="11">Cell membrane</location>
        <topology evidence="11">Single-pass membrane protein</topology>
    </subcellularLocation>
</comment>
<evidence type="ECO:0000256" key="2">
    <source>
        <dbReference type="ARBA" id="ARBA00022475"/>
    </source>
</evidence>
<keyword evidence="3 11" id="KW-0633">Potassium transport</keyword>
<dbReference type="Pfam" id="PF02669">
    <property type="entry name" value="KdpC"/>
    <property type="match status" value="1"/>
</dbReference>
<dbReference type="PANTHER" id="PTHR30042">
    <property type="entry name" value="POTASSIUM-TRANSPORTING ATPASE C CHAIN"/>
    <property type="match status" value="1"/>
</dbReference>
<keyword evidence="9 11" id="KW-0406">Ion transport</keyword>
<gene>
    <name evidence="11" type="primary">kdpC</name>
    <name evidence="13" type="ORF">GCM10009663_17940</name>
</gene>
<evidence type="ECO:0000256" key="11">
    <source>
        <dbReference type="HAMAP-Rule" id="MF_00276"/>
    </source>
</evidence>
<dbReference type="NCBIfam" id="TIGR00681">
    <property type="entry name" value="kdpC"/>
    <property type="match status" value="1"/>
</dbReference>
<dbReference type="HAMAP" id="MF_00276">
    <property type="entry name" value="KdpC"/>
    <property type="match status" value="1"/>
</dbReference>
<accession>A0ABN1TDD4</accession>
<dbReference type="PANTHER" id="PTHR30042:SF2">
    <property type="entry name" value="POTASSIUM-TRANSPORTING ATPASE KDPC SUBUNIT"/>
    <property type="match status" value="1"/>
</dbReference>
<evidence type="ECO:0000256" key="12">
    <source>
        <dbReference type="SAM" id="MobiDB-lite"/>
    </source>
</evidence>
<proteinExistence type="inferred from homology"/>
<evidence type="ECO:0000256" key="8">
    <source>
        <dbReference type="ARBA" id="ARBA00022989"/>
    </source>
</evidence>
<keyword evidence="14" id="KW-1185">Reference proteome</keyword>
<comment type="subunit">
    <text evidence="11">The system is composed of three essential subunits: KdpA, KdpB and KdpC.</text>
</comment>
<dbReference type="InterPro" id="IPR003820">
    <property type="entry name" value="KdpC"/>
</dbReference>
<evidence type="ECO:0000256" key="4">
    <source>
        <dbReference type="ARBA" id="ARBA00022692"/>
    </source>
</evidence>
<evidence type="ECO:0000256" key="10">
    <source>
        <dbReference type="ARBA" id="ARBA00023136"/>
    </source>
</evidence>
<comment type="similarity">
    <text evidence="11">Belongs to the KdpC family.</text>
</comment>
<keyword evidence="1 11" id="KW-0813">Transport</keyword>
<dbReference type="RefSeq" id="WP_344622965.1">
    <property type="nucleotide sequence ID" value="NZ_BAAALD010000011.1"/>
</dbReference>
<keyword evidence="7 11" id="KW-0630">Potassium</keyword>
<keyword evidence="5 11" id="KW-0547">Nucleotide-binding</keyword>
<comment type="function">
    <text evidence="11">Part of the high-affinity ATP-driven potassium transport (or Kdp) system, which catalyzes the hydrolysis of ATP coupled with the electrogenic transport of potassium into the cytoplasm. This subunit acts as a catalytic chaperone that increases the ATP-binding affinity of the ATP-hydrolyzing subunit KdpB by the formation of a transient KdpB/KdpC/ATP ternary complex.</text>
</comment>
<keyword evidence="6 11" id="KW-0067">ATP-binding</keyword>
<evidence type="ECO:0000256" key="6">
    <source>
        <dbReference type="ARBA" id="ARBA00022840"/>
    </source>
</evidence>
<feature type="region of interest" description="Disordered" evidence="12">
    <location>
        <begin position="58"/>
        <end position="108"/>
    </location>
</feature>
<sequence length="205" mass="21629">MPTILRTHLTALRMLLVMTVVLGLAYPLLVAGIAQVAFPVKANGSIVKSDGKEIGSSLLGQSYDLPKKNPDDPDEQAQPDPKWFQPRPSAGSYDPKASGASNLGPNSEDLLKTIQDRRAAIAAFDGVDPASVPVDAVTASGSGLDPHISVAYAKEQVDRVAKARNVPADTLNRLIGKYTEGRSLGYLGQAGVNVVLLNKALSETK</sequence>
<keyword evidence="8 11" id="KW-1133">Transmembrane helix</keyword>
<dbReference type="PIRSF" id="PIRSF001296">
    <property type="entry name" value="K_ATPase_KdpC"/>
    <property type="match status" value="1"/>
</dbReference>
<evidence type="ECO:0000256" key="9">
    <source>
        <dbReference type="ARBA" id="ARBA00023065"/>
    </source>
</evidence>
<evidence type="ECO:0000256" key="7">
    <source>
        <dbReference type="ARBA" id="ARBA00022958"/>
    </source>
</evidence>
<evidence type="ECO:0000313" key="14">
    <source>
        <dbReference type="Proteomes" id="UP001499987"/>
    </source>
</evidence>
<keyword evidence="2 11" id="KW-1003">Cell membrane</keyword>
<keyword evidence="4 11" id="KW-0812">Transmembrane</keyword>
<protein>
    <recommendedName>
        <fullName evidence="11">Potassium-transporting ATPase KdpC subunit</fullName>
    </recommendedName>
    <alternativeName>
        <fullName evidence="11">ATP phosphohydrolase [potassium-transporting] C chain</fullName>
    </alternativeName>
    <alternativeName>
        <fullName evidence="11">Potassium-binding and translocating subunit C</fullName>
    </alternativeName>
    <alternativeName>
        <fullName evidence="11">Potassium-translocating ATPase C chain</fullName>
    </alternativeName>
</protein>
<dbReference type="EMBL" id="BAAALD010000011">
    <property type="protein sequence ID" value="GAA1076755.1"/>
    <property type="molecule type" value="Genomic_DNA"/>
</dbReference>